<dbReference type="Pfam" id="PF07690">
    <property type="entry name" value="MFS_1"/>
    <property type="match status" value="1"/>
</dbReference>
<proteinExistence type="predicted"/>
<name>A0A1H4TN84_TSUTY</name>
<feature type="transmembrane region" description="Helical" evidence="6">
    <location>
        <begin position="162"/>
        <end position="186"/>
    </location>
</feature>
<dbReference type="SUPFAM" id="SSF103473">
    <property type="entry name" value="MFS general substrate transporter"/>
    <property type="match status" value="1"/>
</dbReference>
<dbReference type="CDD" id="cd17324">
    <property type="entry name" value="MFS_NepI_like"/>
    <property type="match status" value="1"/>
</dbReference>
<keyword evidence="9" id="KW-1185">Reference proteome</keyword>
<feature type="transmembrane region" description="Helical" evidence="6">
    <location>
        <begin position="207"/>
        <end position="229"/>
    </location>
</feature>
<sequence>MTTTTHRRLHPGLLALAMGGFGIGLTEFSITGLLSDVAGDLRVSIPLAGGLVTGYALGVVFGAFTVTLALVSRPPKTALLILLALFVAGNALSAAGPTYELVMAGRIVAALCHGGFFGIGAVLAARLVTPDRQASAIALMFAGLTVANVLGVPAGTALGHRFGWRATFVAVAVIGLVAMAAIAALVPSVPAETTSVRAQLTVLLRPSVWIACAVTALVFGGLFGAFTYIEPLLRSVTGFGAGAIPWLLVLFGLGLFAGNLVGGRAADRDADRALLAFAVLLPLAVATVALVAGSKPLVAVALAVMGLIGFATVPALQLRVLRNAGTATLIASSANIAAFNLGNAVGAQLGGTGISLGGGPTSPVWIGVALSGAGALLAAASIAVERRHRAPRPGAPADGVPV</sequence>
<dbReference type="GO" id="GO:0005886">
    <property type="term" value="C:plasma membrane"/>
    <property type="evidence" value="ECO:0007669"/>
    <property type="project" value="UniProtKB-SubCell"/>
</dbReference>
<accession>A0A1H4TN84</accession>
<evidence type="ECO:0000313" key="9">
    <source>
        <dbReference type="Proteomes" id="UP000182241"/>
    </source>
</evidence>
<dbReference type="AlphaFoldDB" id="A0A1H4TN84"/>
<dbReference type="GO" id="GO:0022857">
    <property type="term" value="F:transmembrane transporter activity"/>
    <property type="evidence" value="ECO:0007669"/>
    <property type="project" value="InterPro"/>
</dbReference>
<evidence type="ECO:0000313" key="8">
    <source>
        <dbReference type="EMBL" id="SEC57690.1"/>
    </source>
</evidence>
<dbReference type="STRING" id="57704.SAMN04489793_2641"/>
<dbReference type="PANTHER" id="PTHR43124">
    <property type="entry name" value="PURINE EFFLUX PUMP PBUE"/>
    <property type="match status" value="1"/>
</dbReference>
<dbReference type="PROSITE" id="PS50850">
    <property type="entry name" value="MFS"/>
    <property type="match status" value="1"/>
</dbReference>
<evidence type="ECO:0000256" key="6">
    <source>
        <dbReference type="SAM" id="Phobius"/>
    </source>
</evidence>
<keyword evidence="3 6" id="KW-0812">Transmembrane</keyword>
<dbReference type="GeneID" id="300998515"/>
<feature type="transmembrane region" description="Helical" evidence="6">
    <location>
        <begin position="107"/>
        <end position="129"/>
    </location>
</feature>
<dbReference type="Proteomes" id="UP000182241">
    <property type="component" value="Unassembled WGS sequence"/>
</dbReference>
<evidence type="ECO:0000259" key="7">
    <source>
        <dbReference type="PROSITE" id="PS50850"/>
    </source>
</evidence>
<reference evidence="9" key="1">
    <citation type="submission" date="2016-10" db="EMBL/GenBank/DDBJ databases">
        <authorList>
            <person name="Varghese N."/>
            <person name="Submissions S."/>
        </authorList>
    </citation>
    <scope>NUCLEOTIDE SEQUENCE [LARGE SCALE GENOMIC DNA]</scope>
    <source>
        <strain evidence="9">DSM 44234</strain>
    </source>
</reference>
<feature type="transmembrane region" description="Helical" evidence="6">
    <location>
        <begin position="323"/>
        <end position="342"/>
    </location>
</feature>
<protein>
    <submittedName>
        <fullName evidence="8">MFS transporter, DHA1 family, arabinose polymer transporter</fullName>
    </submittedName>
</protein>
<evidence type="ECO:0000256" key="4">
    <source>
        <dbReference type="ARBA" id="ARBA00022989"/>
    </source>
</evidence>
<evidence type="ECO:0000256" key="3">
    <source>
        <dbReference type="ARBA" id="ARBA00022692"/>
    </source>
</evidence>
<dbReference type="InterPro" id="IPR036259">
    <property type="entry name" value="MFS_trans_sf"/>
</dbReference>
<feature type="transmembrane region" description="Helical" evidence="6">
    <location>
        <begin position="297"/>
        <end position="316"/>
    </location>
</feature>
<keyword evidence="4 6" id="KW-1133">Transmembrane helix</keyword>
<dbReference type="InterPro" id="IPR020846">
    <property type="entry name" value="MFS_dom"/>
</dbReference>
<feature type="transmembrane region" description="Helical" evidence="6">
    <location>
        <begin position="78"/>
        <end position="95"/>
    </location>
</feature>
<evidence type="ECO:0000256" key="5">
    <source>
        <dbReference type="ARBA" id="ARBA00023136"/>
    </source>
</evidence>
<dbReference type="EMBL" id="FNSA01000003">
    <property type="protein sequence ID" value="SEC57690.1"/>
    <property type="molecule type" value="Genomic_DNA"/>
</dbReference>
<feature type="transmembrane region" description="Helical" evidence="6">
    <location>
        <begin position="136"/>
        <end position="156"/>
    </location>
</feature>
<feature type="transmembrane region" description="Helical" evidence="6">
    <location>
        <begin position="241"/>
        <end position="261"/>
    </location>
</feature>
<dbReference type="InterPro" id="IPR011701">
    <property type="entry name" value="MFS"/>
</dbReference>
<keyword evidence="5 6" id="KW-0472">Membrane</keyword>
<evidence type="ECO:0000256" key="2">
    <source>
        <dbReference type="ARBA" id="ARBA00022475"/>
    </source>
</evidence>
<dbReference type="InterPro" id="IPR050189">
    <property type="entry name" value="MFS_Efflux_Transporters"/>
</dbReference>
<feature type="domain" description="Major facilitator superfamily (MFS) profile" evidence="7">
    <location>
        <begin position="12"/>
        <end position="387"/>
    </location>
</feature>
<dbReference type="KEGG" id="tsm:ASU32_11900"/>
<evidence type="ECO:0000256" key="1">
    <source>
        <dbReference type="ARBA" id="ARBA00004651"/>
    </source>
</evidence>
<feature type="transmembrane region" description="Helical" evidence="6">
    <location>
        <begin position="362"/>
        <end position="384"/>
    </location>
</feature>
<dbReference type="PANTHER" id="PTHR43124:SF8">
    <property type="entry name" value="INNER MEMBRANE TRANSPORT PROTEIN YDHP"/>
    <property type="match status" value="1"/>
</dbReference>
<dbReference type="OrthoDB" id="9814237at2"/>
<feature type="transmembrane region" description="Helical" evidence="6">
    <location>
        <begin position="273"/>
        <end position="291"/>
    </location>
</feature>
<comment type="subcellular location">
    <subcellularLocation>
        <location evidence="1">Cell membrane</location>
        <topology evidence="1">Multi-pass membrane protein</topology>
    </subcellularLocation>
</comment>
<dbReference type="Gene3D" id="1.20.1250.20">
    <property type="entry name" value="MFS general substrate transporter like domains"/>
    <property type="match status" value="2"/>
</dbReference>
<organism evidence="8 9">
    <name type="scientific">Tsukamurella tyrosinosolvens</name>
    <dbReference type="NCBI Taxonomy" id="57704"/>
    <lineage>
        <taxon>Bacteria</taxon>
        <taxon>Bacillati</taxon>
        <taxon>Actinomycetota</taxon>
        <taxon>Actinomycetes</taxon>
        <taxon>Mycobacteriales</taxon>
        <taxon>Tsukamurellaceae</taxon>
        <taxon>Tsukamurella</taxon>
    </lineage>
</organism>
<dbReference type="RefSeq" id="WP_068525655.1">
    <property type="nucleotide sequence ID" value="NZ_CP019066.1"/>
</dbReference>
<feature type="transmembrane region" description="Helical" evidence="6">
    <location>
        <begin position="47"/>
        <end position="71"/>
    </location>
</feature>
<gene>
    <name evidence="8" type="ORF">SAMN04489793_2641</name>
</gene>
<feature type="transmembrane region" description="Helical" evidence="6">
    <location>
        <begin position="12"/>
        <end position="35"/>
    </location>
</feature>
<keyword evidence="2" id="KW-1003">Cell membrane</keyword>